<feature type="domain" description="C2H2-type" evidence="2">
    <location>
        <begin position="41"/>
        <end position="71"/>
    </location>
</feature>
<dbReference type="PANTHER" id="PTHR31912:SF34">
    <property type="entry name" value="NOTOCHORD-RELATED PROTEIN"/>
    <property type="match status" value="1"/>
</dbReference>
<dbReference type="Gene3D" id="1.10.150.50">
    <property type="entry name" value="Transcription Factor, Ets-1"/>
    <property type="match status" value="1"/>
</dbReference>
<gene>
    <name evidence="3" type="ORF">ALC60_03890</name>
</gene>
<dbReference type="Proteomes" id="UP000075809">
    <property type="component" value="Unassembled WGS sequence"/>
</dbReference>
<dbReference type="InterPro" id="IPR013087">
    <property type="entry name" value="Znf_C2H2_type"/>
</dbReference>
<reference evidence="3 4" key="1">
    <citation type="submission" date="2015-09" db="EMBL/GenBank/DDBJ databases">
        <title>Trachymyrmex zeteki WGS genome.</title>
        <authorList>
            <person name="Nygaard S."/>
            <person name="Hu H."/>
            <person name="Boomsma J."/>
            <person name="Zhang G."/>
        </authorList>
    </citation>
    <scope>NUCLEOTIDE SEQUENCE [LARGE SCALE GENOMIC DNA]</scope>
    <source>
        <strain evidence="3">Tzet28-1</strain>
        <tissue evidence="3">Whole body</tissue>
    </source>
</reference>
<evidence type="ECO:0000313" key="3">
    <source>
        <dbReference type="EMBL" id="KYQ57155.1"/>
    </source>
</evidence>
<dbReference type="SUPFAM" id="SSF47769">
    <property type="entry name" value="SAM/Pointed domain"/>
    <property type="match status" value="1"/>
</dbReference>
<dbReference type="PROSITE" id="PS00028">
    <property type="entry name" value="ZINC_FINGER_C2H2_1"/>
    <property type="match status" value="1"/>
</dbReference>
<keyword evidence="4" id="KW-1185">Reference proteome</keyword>
<evidence type="ECO:0000259" key="2">
    <source>
        <dbReference type="PROSITE" id="PS50157"/>
    </source>
</evidence>
<keyword evidence="1" id="KW-0862">Zinc</keyword>
<dbReference type="SMART" id="SM00355">
    <property type="entry name" value="ZnF_C2H2"/>
    <property type="match status" value="2"/>
</dbReference>
<name>A0A151X9U0_9HYME</name>
<dbReference type="AlphaFoldDB" id="A0A151X9U0"/>
<dbReference type="PROSITE" id="PS50157">
    <property type="entry name" value="ZINC_FINGER_C2H2_2"/>
    <property type="match status" value="1"/>
</dbReference>
<proteinExistence type="predicted"/>
<evidence type="ECO:0000313" key="4">
    <source>
        <dbReference type="Proteomes" id="UP000075809"/>
    </source>
</evidence>
<keyword evidence="1" id="KW-0863">Zinc-finger</keyword>
<dbReference type="GO" id="GO:0008270">
    <property type="term" value="F:zinc ion binding"/>
    <property type="evidence" value="ECO:0007669"/>
    <property type="project" value="UniProtKB-KW"/>
</dbReference>
<evidence type="ECO:0000256" key="1">
    <source>
        <dbReference type="PROSITE-ProRule" id="PRU00042"/>
    </source>
</evidence>
<dbReference type="STRING" id="64791.A0A151X9U0"/>
<protein>
    <recommendedName>
        <fullName evidence="2">C2H2-type domain-containing protein</fullName>
    </recommendedName>
</protein>
<keyword evidence="1" id="KW-0479">Metal-binding</keyword>
<sequence length="1114" mass="129097">MERLNCYICQQLISGGLDGLVLHLRSIHGFTIIRGVDNAGFECGQDGCRRRFVNFYSLRRHIRNYHLHERGDEPEQRPEIITNQLYNNEINNDEMDVQFDDPKNIDDNSVYNDNVSSNDDTDQEDFDLQKFVIRMIAKFQCKGSMTGHLLTQILDECEELLLTARDFMKKKIRQLILNNNVLHDDVSKDVLQVFEFDNPFEGMRTLDQQIDALKKHCGYIEPIEIPLGYRLDNTLDSETATGSKTGIHKLGAFYYTIQNLPPYINSELSSIQLLLLCCDSDVKKYGFKKVLAPFLRDLAKLENDKGIPIEIESDEFVLRGFLAAFTRDGLSVHDVYNFLRPSANMFCRMCLYTRADLHASSVEPTEPRTEKLFNQYLDPLEQTNFSAESKSTTGIRGDCSLHNSRYFHISRNKIFDPMHDFLCGICPMILKLILHEYILVQRLFNVQYLNDRISSFQYGFMEKKNKPSANFTEAMLRKRDNTLRQKAMQTWCLMRAFPFLVCEKVHDGDEHMEIILIFNKISYIHIMELVFAPKISKFLLSYLRALITNFILIFKKLFPEINLINTFHHLSHYPECILWSGPLVHYNCMRYEAKHNEIKIRAHNVCNFKNPPKTLVRISQCGQSARWGGGDVKLIRLHILQSKTVLVRDIENNEDFYALGYLEDDEVFSCKSVRLNGIEYRKGLFVCLEAAHVREDNLLLFGCIEDIFVLRTNKVYVNTSICTTILFDVDLNAYQIKVDEPGTLHRFVETSALAHFKPLACWTKSTSNDLFINECIDDESFLELTENDLQTMNIKMGPRKRVMKLIKQNKENTNIVIGDYVVEHDGSVKLNDNILSPPTPNPPTQQSKLSAMDDVSEHFLKCKLYFRLQRYNTVEDTLKMHPQGKDVLLATKTTFTEEERRTLIHIVVAELVKVHDSCYPPEKAKIALAIAIIREFPLLKDIHSTKGYISWLQCKHPSEGNKHGIFSYMKDTFLNRRDWIETANPNMTEIFEKYPRLLDYNGEMEGSDIQQFLKSFVSSAQNMNIQPFIVCIRGSKKDKYFVQGDGWLIEVPDKADPIVSFDLLFKLFYVLNLCYPASLNNVFNFIDFYVFKITKKTKSVIASMHINISNFPIT</sequence>
<dbReference type="PANTHER" id="PTHR31912">
    <property type="entry name" value="IP13529P"/>
    <property type="match status" value="1"/>
</dbReference>
<accession>A0A151X9U0</accession>
<dbReference type="InterPro" id="IPR013761">
    <property type="entry name" value="SAM/pointed_sf"/>
</dbReference>
<organism evidence="3 4">
    <name type="scientific">Mycetomoellerius zeteki</name>
    <dbReference type="NCBI Taxonomy" id="64791"/>
    <lineage>
        <taxon>Eukaryota</taxon>
        <taxon>Metazoa</taxon>
        <taxon>Ecdysozoa</taxon>
        <taxon>Arthropoda</taxon>
        <taxon>Hexapoda</taxon>
        <taxon>Insecta</taxon>
        <taxon>Pterygota</taxon>
        <taxon>Neoptera</taxon>
        <taxon>Endopterygota</taxon>
        <taxon>Hymenoptera</taxon>
        <taxon>Apocrita</taxon>
        <taxon>Aculeata</taxon>
        <taxon>Formicoidea</taxon>
        <taxon>Formicidae</taxon>
        <taxon>Myrmicinae</taxon>
        <taxon>Mycetomoellerius</taxon>
    </lineage>
</organism>
<dbReference type="EMBL" id="KQ982355">
    <property type="protein sequence ID" value="KYQ57155.1"/>
    <property type="molecule type" value="Genomic_DNA"/>
</dbReference>